<name>E1Y8I4_9BACT</name>
<gene>
    <name evidence="2" type="ORF">N47_A09070</name>
</gene>
<dbReference type="EMBL" id="FR695864">
    <property type="protein sequence ID" value="CBX26878.1"/>
    <property type="molecule type" value="Genomic_DNA"/>
</dbReference>
<feature type="transmembrane region" description="Helical" evidence="1">
    <location>
        <begin position="44"/>
        <end position="66"/>
    </location>
</feature>
<accession>E1Y8I4</accession>
<feature type="transmembrane region" description="Helical" evidence="1">
    <location>
        <begin position="20"/>
        <end position="38"/>
    </location>
</feature>
<organism evidence="2">
    <name type="scientific">uncultured Desulfobacterium sp</name>
    <dbReference type="NCBI Taxonomy" id="201089"/>
    <lineage>
        <taxon>Bacteria</taxon>
        <taxon>Pseudomonadati</taxon>
        <taxon>Thermodesulfobacteriota</taxon>
        <taxon>Desulfobacteria</taxon>
        <taxon>Desulfobacterales</taxon>
        <taxon>Desulfobacteriaceae</taxon>
        <taxon>Desulfobacterium</taxon>
        <taxon>environmental samples</taxon>
    </lineage>
</organism>
<dbReference type="AlphaFoldDB" id="E1Y8I4"/>
<protein>
    <submittedName>
        <fullName evidence="2">Uncharacterized protein</fullName>
    </submittedName>
</protein>
<keyword evidence="1" id="KW-0472">Membrane</keyword>
<keyword evidence="1" id="KW-0812">Transmembrane</keyword>
<evidence type="ECO:0000313" key="2">
    <source>
        <dbReference type="EMBL" id="CBX26878.1"/>
    </source>
</evidence>
<proteinExistence type="predicted"/>
<reference evidence="2" key="1">
    <citation type="journal article" date="2011" name="Environ. Microbiol.">
        <title>Genomic insights into the metabolic potential of the polycyclic aromatic hydrocarbon degrading sulfate-reducing Deltaproteobacterium N47.</title>
        <authorList>
            <person name="Bergmann F."/>
            <person name="Selesi D."/>
            <person name="Weinmaier T."/>
            <person name="Tischler P."/>
            <person name="Rattei T."/>
            <person name="Meckenstock R.U."/>
        </authorList>
    </citation>
    <scope>NUCLEOTIDE SEQUENCE</scope>
</reference>
<evidence type="ECO:0000256" key="1">
    <source>
        <dbReference type="SAM" id="Phobius"/>
    </source>
</evidence>
<sequence length="154" mass="17689">MDISRSKNEITYKPSLLQKIVRFTIFGFSFYIGNQIVRSGDGKIPYFIMFVLPAITLLPLTETFIYKITLSTTGIRVRALFRNWAIDWNQITSWKIISNTGQTIGSAGVGIHFIFHVGNKSYSLMELHKYSALKHFDEIKNWIKKHVKSNAQIG</sequence>
<keyword evidence="1" id="KW-1133">Transmembrane helix</keyword>